<dbReference type="OMA" id="RMVAMFI"/>
<dbReference type="eggNOG" id="ENOG502QSYI">
    <property type="taxonomic scope" value="Eukaryota"/>
</dbReference>
<evidence type="ECO:0000259" key="2">
    <source>
        <dbReference type="Pfam" id="PF09994"/>
    </source>
</evidence>
<dbReference type="RefSeq" id="XP_006956173.1">
    <property type="nucleotide sequence ID" value="XM_006956111.1"/>
</dbReference>
<organism evidence="3 4">
    <name type="scientific">Wallemia mellicola (strain ATCC MYA-4683 / CBS 633.66)</name>
    <name type="common">Wallemia sebi (CBS 633.66)</name>
    <dbReference type="NCBI Taxonomy" id="671144"/>
    <lineage>
        <taxon>Eukaryota</taxon>
        <taxon>Fungi</taxon>
        <taxon>Dikarya</taxon>
        <taxon>Basidiomycota</taxon>
        <taxon>Wallemiomycotina</taxon>
        <taxon>Wallemiomycetes</taxon>
        <taxon>Wallemiales</taxon>
        <taxon>Wallemiaceae</taxon>
        <taxon>Wallemia</taxon>
    </lineage>
</organism>
<dbReference type="EMBL" id="JH668224">
    <property type="protein sequence ID" value="EIM23495.1"/>
    <property type="molecule type" value="Genomic_DNA"/>
</dbReference>
<dbReference type="InterPro" id="IPR018712">
    <property type="entry name" value="Tle1-like_cat"/>
</dbReference>
<dbReference type="PANTHER" id="PTHR33840:SF1">
    <property type="entry name" value="TLE1 PHOSPHOLIPASE DOMAIN-CONTAINING PROTEIN"/>
    <property type="match status" value="1"/>
</dbReference>
<evidence type="ECO:0000313" key="3">
    <source>
        <dbReference type="EMBL" id="EIM23495.1"/>
    </source>
</evidence>
<gene>
    <name evidence="3" type="ORF">WALSEDRAFT_31024</name>
</gene>
<protein>
    <recommendedName>
        <fullName evidence="2">T6SS Phospholipase effector Tle1-like catalytic domain-containing protein</fullName>
    </recommendedName>
</protein>
<sequence>MADKLENNNTAQPVADASSPAEDSSKNVSSSNKLDTTDTSKSVTNEPSTESPVQDLAVANRIQGLPPFTIEDKQNSTPMPKQQRNTRRLIICCDGTWQDAMQTRAEDEYTNILRLSRAIKQEDRRQDPPIPQICHYISGVGTGWSISDKIIGGATGNTLGVKLRDAYAFLSQNYCDGDEIFLFGFSRGAFTARTLGALINDIGILDNKEMEHFFDIFQAYNDRNNKLDKKKAEEAQKLLDPWLLINENNQRHKGRQFIIKCIGVFDTVGALGVPTLGSTLFKMHKGENYLGFPDTVLGDKVEHCYHALALHENRPNFIDTRFEVKKNNLERGQHCKQVWFTGCHSDIGGSYKEHELSDLTLIWMCACIESLLLLDIEYIKTIPDPMEGWGKQKPHDSKTGIFTFSMPIKRKPVLELSSTERLHPSVLQNDCKLAKSIQDKIDAEPHLVAHLLPLEEQFKSAWKVAANAQKRKDSSKYQTSKDQKSFDELEVETLFRKYWNKAKSFF</sequence>
<accession>I4YHQ3</accession>
<dbReference type="InParanoid" id="I4YHQ3"/>
<dbReference type="Pfam" id="PF09994">
    <property type="entry name" value="T6SS_Tle1-like_cat"/>
    <property type="match status" value="1"/>
</dbReference>
<feature type="domain" description="T6SS Phospholipase effector Tle1-like catalytic" evidence="2">
    <location>
        <begin position="87"/>
        <end position="365"/>
    </location>
</feature>
<feature type="region of interest" description="Disordered" evidence="1">
    <location>
        <begin position="1"/>
        <end position="57"/>
    </location>
</feature>
<dbReference type="HOGENOM" id="CLU_005049_3_1_1"/>
<keyword evidence="4" id="KW-1185">Reference proteome</keyword>
<dbReference type="GeneID" id="18471232"/>
<dbReference type="PANTHER" id="PTHR33840">
    <property type="match status" value="1"/>
</dbReference>
<evidence type="ECO:0000256" key="1">
    <source>
        <dbReference type="SAM" id="MobiDB-lite"/>
    </source>
</evidence>
<dbReference type="Proteomes" id="UP000005242">
    <property type="component" value="Unassembled WGS sequence"/>
</dbReference>
<dbReference type="AlphaFoldDB" id="I4YHQ3"/>
<evidence type="ECO:0000313" key="4">
    <source>
        <dbReference type="Proteomes" id="UP000005242"/>
    </source>
</evidence>
<feature type="compositionally biased region" description="Polar residues" evidence="1">
    <location>
        <begin position="26"/>
        <end position="52"/>
    </location>
</feature>
<name>I4YHQ3_WALMC</name>
<dbReference type="OrthoDB" id="3057168at2759"/>
<reference evidence="3 4" key="1">
    <citation type="journal article" date="2012" name="Fungal Genet. Biol.">
        <title>The genome of the xerotolerant mold Wallemia sebi reveals adaptations to osmotic stress and suggests cryptic sexual reproduction.</title>
        <authorList>
            <person name="Padamsee M."/>
            <person name="Kumar T.K.A."/>
            <person name="Riley R."/>
            <person name="Binder M."/>
            <person name="Boyd A."/>
            <person name="Calvo A.M."/>
            <person name="Furukawa K."/>
            <person name="Hesse C."/>
            <person name="Hohmann S."/>
            <person name="James T.Y."/>
            <person name="LaButti K."/>
            <person name="Lapidus A."/>
            <person name="Lindquist E."/>
            <person name="Lucas S."/>
            <person name="Miller K."/>
            <person name="Shantappa S."/>
            <person name="Grigoriev I.V."/>
            <person name="Hibbett D.S."/>
            <person name="McLaughlin D.J."/>
            <person name="Spatafora J.W."/>
            <person name="Aime M.C."/>
        </authorList>
    </citation>
    <scope>NUCLEOTIDE SEQUENCE [LARGE SCALE GENOMIC DNA]</scope>
    <source>
        <strain evidence="4">ATCC MYA-4683 / CBS 633.66</strain>
    </source>
</reference>
<dbReference type="KEGG" id="wse:WALSEDRAFT_31024"/>
<proteinExistence type="predicted"/>